<sequence length="87" mass="9900">MSTLVTVAFAVNVIGNAIPPFFFFPRVRYQDHFIRGGPIGSAGSANPSDWMQDETFIHFLEHFKKHTNSSPSHKVLLVLNNHFKYSH</sequence>
<gene>
    <name evidence="1" type="ORF">EEDITHA_LOCUS19786</name>
</gene>
<dbReference type="Proteomes" id="UP001153954">
    <property type="component" value="Unassembled WGS sequence"/>
</dbReference>
<protein>
    <submittedName>
        <fullName evidence="1">Uncharacterized protein</fullName>
    </submittedName>
</protein>
<evidence type="ECO:0000313" key="2">
    <source>
        <dbReference type="Proteomes" id="UP001153954"/>
    </source>
</evidence>
<proteinExistence type="predicted"/>
<accession>A0AAU9V5Q4</accession>
<comment type="caution">
    <text evidence="1">The sequence shown here is derived from an EMBL/GenBank/DDBJ whole genome shotgun (WGS) entry which is preliminary data.</text>
</comment>
<keyword evidence="2" id="KW-1185">Reference proteome</keyword>
<name>A0AAU9V5Q4_EUPED</name>
<dbReference type="EMBL" id="CAKOGL010000028">
    <property type="protein sequence ID" value="CAH2105541.1"/>
    <property type="molecule type" value="Genomic_DNA"/>
</dbReference>
<dbReference type="AlphaFoldDB" id="A0AAU9V5Q4"/>
<evidence type="ECO:0000313" key="1">
    <source>
        <dbReference type="EMBL" id="CAH2105541.1"/>
    </source>
</evidence>
<reference evidence="1" key="1">
    <citation type="submission" date="2022-03" db="EMBL/GenBank/DDBJ databases">
        <authorList>
            <person name="Tunstrom K."/>
        </authorList>
    </citation>
    <scope>NUCLEOTIDE SEQUENCE</scope>
</reference>
<organism evidence="1 2">
    <name type="scientific">Euphydryas editha</name>
    <name type="common">Edith's checkerspot</name>
    <dbReference type="NCBI Taxonomy" id="104508"/>
    <lineage>
        <taxon>Eukaryota</taxon>
        <taxon>Metazoa</taxon>
        <taxon>Ecdysozoa</taxon>
        <taxon>Arthropoda</taxon>
        <taxon>Hexapoda</taxon>
        <taxon>Insecta</taxon>
        <taxon>Pterygota</taxon>
        <taxon>Neoptera</taxon>
        <taxon>Endopterygota</taxon>
        <taxon>Lepidoptera</taxon>
        <taxon>Glossata</taxon>
        <taxon>Ditrysia</taxon>
        <taxon>Papilionoidea</taxon>
        <taxon>Nymphalidae</taxon>
        <taxon>Nymphalinae</taxon>
        <taxon>Euphydryas</taxon>
    </lineage>
</organism>